<keyword evidence="8" id="KW-1185">Reference proteome</keyword>
<name>A0A2N3YJ99_9MICO</name>
<feature type="transmembrane region" description="Helical" evidence="5">
    <location>
        <begin position="98"/>
        <end position="117"/>
    </location>
</feature>
<dbReference type="InterPro" id="IPR049453">
    <property type="entry name" value="Memb_transporter_dom"/>
</dbReference>
<evidence type="ECO:0000313" key="7">
    <source>
        <dbReference type="EMBL" id="PKW26931.1"/>
    </source>
</evidence>
<dbReference type="Proteomes" id="UP000233781">
    <property type="component" value="Unassembled WGS sequence"/>
</dbReference>
<evidence type="ECO:0000256" key="4">
    <source>
        <dbReference type="ARBA" id="ARBA00023136"/>
    </source>
</evidence>
<dbReference type="Pfam" id="PF13515">
    <property type="entry name" value="FUSC_2"/>
    <property type="match status" value="1"/>
</dbReference>
<keyword evidence="2 5" id="KW-0812">Transmembrane</keyword>
<reference evidence="7 8" key="1">
    <citation type="submission" date="2017-12" db="EMBL/GenBank/DDBJ databases">
        <title>Sequencing the genomes of 1000 Actinobacteria strains.</title>
        <authorList>
            <person name="Klenk H.-P."/>
        </authorList>
    </citation>
    <scope>NUCLEOTIDE SEQUENCE [LARGE SCALE GENOMIC DNA]</scope>
    <source>
        <strain evidence="7 8">DSM 12806</strain>
    </source>
</reference>
<evidence type="ECO:0000256" key="1">
    <source>
        <dbReference type="ARBA" id="ARBA00004141"/>
    </source>
</evidence>
<evidence type="ECO:0000313" key="8">
    <source>
        <dbReference type="Proteomes" id="UP000233781"/>
    </source>
</evidence>
<feature type="transmembrane region" description="Helical" evidence="5">
    <location>
        <begin position="462"/>
        <end position="481"/>
    </location>
</feature>
<feature type="transmembrane region" description="Helical" evidence="5">
    <location>
        <begin position="487"/>
        <end position="504"/>
    </location>
</feature>
<comment type="subcellular location">
    <subcellularLocation>
        <location evidence="1">Membrane</location>
        <topology evidence="1">Multi-pass membrane protein</topology>
    </subcellularLocation>
</comment>
<keyword evidence="4 5" id="KW-0472">Membrane</keyword>
<feature type="transmembrane region" description="Helical" evidence="5">
    <location>
        <begin position="511"/>
        <end position="532"/>
    </location>
</feature>
<feature type="transmembrane region" description="Helical" evidence="5">
    <location>
        <begin position="538"/>
        <end position="558"/>
    </location>
</feature>
<accession>A0A2N3YJ99</accession>
<evidence type="ECO:0000256" key="2">
    <source>
        <dbReference type="ARBA" id="ARBA00022692"/>
    </source>
</evidence>
<evidence type="ECO:0000256" key="5">
    <source>
        <dbReference type="SAM" id="Phobius"/>
    </source>
</evidence>
<protein>
    <submittedName>
        <fullName evidence="7">Putative membrane protein YccC</fullName>
    </submittedName>
</protein>
<comment type="caution">
    <text evidence="7">The sequence shown here is derived from an EMBL/GenBank/DDBJ whole genome shotgun (WGS) entry which is preliminary data.</text>
</comment>
<gene>
    <name evidence="7" type="ORF">ATL31_1760</name>
</gene>
<dbReference type="EMBL" id="PJNE01000001">
    <property type="protein sequence ID" value="PKW26931.1"/>
    <property type="molecule type" value="Genomic_DNA"/>
</dbReference>
<organism evidence="7 8">
    <name type="scientific">Phycicoccus duodecadis</name>
    <dbReference type="NCBI Taxonomy" id="173053"/>
    <lineage>
        <taxon>Bacteria</taxon>
        <taxon>Bacillati</taxon>
        <taxon>Actinomycetota</taxon>
        <taxon>Actinomycetes</taxon>
        <taxon>Micrococcales</taxon>
        <taxon>Intrasporangiaceae</taxon>
        <taxon>Phycicoccus</taxon>
    </lineage>
</organism>
<evidence type="ECO:0000256" key="3">
    <source>
        <dbReference type="ARBA" id="ARBA00022989"/>
    </source>
</evidence>
<keyword evidence="3 5" id="KW-1133">Transmembrane helix</keyword>
<feature type="domain" description="Integral membrane bound transporter" evidence="6">
    <location>
        <begin position="425"/>
        <end position="551"/>
    </location>
</feature>
<dbReference type="RefSeq" id="WP_101395422.1">
    <property type="nucleotide sequence ID" value="NZ_PJNE01000001.1"/>
</dbReference>
<dbReference type="OrthoDB" id="7431670at2"/>
<feature type="transmembrane region" description="Helical" evidence="5">
    <location>
        <begin position="43"/>
        <end position="64"/>
    </location>
</feature>
<dbReference type="AlphaFoldDB" id="A0A2N3YJ99"/>
<feature type="transmembrane region" description="Helical" evidence="5">
    <location>
        <begin position="123"/>
        <end position="139"/>
    </location>
</feature>
<feature type="transmembrane region" description="Helical" evidence="5">
    <location>
        <begin position="70"/>
        <end position="91"/>
    </location>
</feature>
<feature type="transmembrane region" description="Helical" evidence="5">
    <location>
        <begin position="173"/>
        <end position="192"/>
    </location>
</feature>
<evidence type="ECO:0000259" key="6">
    <source>
        <dbReference type="Pfam" id="PF13515"/>
    </source>
</evidence>
<feature type="transmembrane region" description="Helical" evidence="5">
    <location>
        <begin position="146"/>
        <end position="167"/>
    </location>
</feature>
<feature type="transmembrane region" description="Helical" evidence="5">
    <location>
        <begin position="415"/>
        <end position="431"/>
    </location>
</feature>
<proteinExistence type="predicted"/>
<sequence length="745" mass="78168">MSGREVPLPPAPERVGERLHRWALTTRDRVVASDPGYGRLRTAVTVVVGVSTTIGVLQLVARLLAVPGPAAFAMTLFGAVVAMIGSNALAGMLRREKLPAAAGFPVAVTVGLVLAVLTNTHRLLQVAAFAVVLFAAVWVRRFGGAWFFYGFMTWMGFFFATFLKARWVLVPELVLAAVVASAWVCLLGTTVLSTNPRRILHSTLGSFFSRGRAVAREAADLLAVPPANARQRARAERVLRARRAGLGEAALLVDAWSADRSAVPEGWSAAALRRRLIEAQAAAERVARAAVRLQDAEPVLRALAGSAAHHLASRLDVAALVDCAQLRRSADEVQAAGGEGWWWARSLAYGIEEFLRFEATADEPPEVDPGEAEFEAASALAFGGLPGSAAVASGVAASGAAWNPLTRLSMTTRQAVQVAMAGVVAIGLGTLLSPTRFYWAVITAFIMFTGTGSRFETIDKGVARVAGTVVGLAGAVVLARLTAGHDLLVLAIILVSIFAAFYLARVSQAAMTFFITVLLGEMYTLIGTYSVGVLEVRLGETAIGVVAGIAVALLFAPLSTRATVRSARDAMLDSMVALLDGVGEHAAAGEADAADAAGAAVDLDARVRRLDDDARRLALVARPLTRQVGFGGAGPRTARRLRLYVAAVSQCRALVVAVQRRPLVAPAATGAAVAHLAEALRAISQQPPGSAVPAAEEPLAEADHLLFQDAAASDDDPVVRHLHHLAATLLQVVHTTTVPAPTGLR</sequence>
<dbReference type="GO" id="GO:0016020">
    <property type="term" value="C:membrane"/>
    <property type="evidence" value="ECO:0007669"/>
    <property type="project" value="UniProtKB-SubCell"/>
</dbReference>